<protein>
    <submittedName>
        <fullName evidence="2">Uncharacterized protein</fullName>
    </submittedName>
</protein>
<comment type="caution">
    <text evidence="2">The sequence shown here is derived from an EMBL/GenBank/DDBJ whole genome shotgun (WGS) entry which is preliminary data.</text>
</comment>
<keyword evidence="1" id="KW-0472">Membrane</keyword>
<organism evidence="2 3">
    <name type="scientific">Virgisporangium ochraceum</name>
    <dbReference type="NCBI Taxonomy" id="65505"/>
    <lineage>
        <taxon>Bacteria</taxon>
        <taxon>Bacillati</taxon>
        <taxon>Actinomycetota</taxon>
        <taxon>Actinomycetes</taxon>
        <taxon>Micromonosporales</taxon>
        <taxon>Micromonosporaceae</taxon>
        <taxon>Virgisporangium</taxon>
    </lineage>
</organism>
<dbReference type="Proteomes" id="UP000635606">
    <property type="component" value="Unassembled WGS sequence"/>
</dbReference>
<gene>
    <name evidence="2" type="ORF">Voc01_009760</name>
</gene>
<feature type="transmembrane region" description="Helical" evidence="1">
    <location>
        <begin position="85"/>
        <end position="108"/>
    </location>
</feature>
<reference evidence="2" key="1">
    <citation type="submission" date="2021-01" db="EMBL/GenBank/DDBJ databases">
        <title>Whole genome shotgun sequence of Virgisporangium ochraceum NBRC 16418.</title>
        <authorList>
            <person name="Komaki H."/>
            <person name="Tamura T."/>
        </authorList>
    </citation>
    <scope>NUCLEOTIDE SEQUENCE</scope>
    <source>
        <strain evidence="2">NBRC 16418</strain>
    </source>
</reference>
<keyword evidence="3" id="KW-1185">Reference proteome</keyword>
<proteinExistence type="predicted"/>
<evidence type="ECO:0000313" key="2">
    <source>
        <dbReference type="EMBL" id="GIJ66059.1"/>
    </source>
</evidence>
<dbReference type="AlphaFoldDB" id="A0A8J3ZLG2"/>
<evidence type="ECO:0000313" key="3">
    <source>
        <dbReference type="Proteomes" id="UP000635606"/>
    </source>
</evidence>
<name>A0A8J3ZLG2_9ACTN</name>
<evidence type="ECO:0000256" key="1">
    <source>
        <dbReference type="SAM" id="Phobius"/>
    </source>
</evidence>
<keyword evidence="1" id="KW-1133">Transmembrane helix</keyword>
<keyword evidence="1" id="KW-0812">Transmembrane</keyword>
<sequence>MSVTSPLPPPAHAGEPAQPLVVREPTVAIIPTQYRPPDRGGYSGYAAPGYTPPPNYYQPVIPSQYPSQYPRPVYLPPPRRRRRGLAAAVVVALLLVLGAGGGAAAFVAAGPDGVARSLGGPGKAGTAPDARDTAIIEVLNRRSKAVNSRDKTAFMADIDKTDAELTKRQETVYENLIKLPFAEFSYKIGGGGGYDDSIPTELKTKYGDQVRAPGVAIIHRIEGVDNDPVAAPWVPIFALVSSQWRLVGEAKGKELPSGVGGQPWDAGPIIVEKGEKVVGIFSANNRSRAGTLIRIADEAMDQVALVRPNQWVGKVFMTAVRDRAVFDAYFGASPERVDQVAAIAVPHYDDVPDWNGTANYSATRVIFNPDEIDEDNDVLSADMSHEFTHAAMAPVTTGWTPTWLVEGFAEYVSYKGAQIDTNSLKRALDGVQTENLFAGEQFYDEPMNYITAWLANRMISETYGETKLIQLYERFQQTSNEEVVISQVLGVPRATLIKNWQDYVAKQKR</sequence>
<accession>A0A8J3ZLG2</accession>
<dbReference type="EMBL" id="BOPH01000015">
    <property type="protein sequence ID" value="GIJ66059.1"/>
    <property type="molecule type" value="Genomic_DNA"/>
</dbReference>